<keyword evidence="7" id="KW-1185">Reference proteome</keyword>
<feature type="region of interest" description="Disordered" evidence="4">
    <location>
        <begin position="619"/>
        <end position="639"/>
    </location>
</feature>
<feature type="compositionally biased region" description="Polar residues" evidence="4">
    <location>
        <begin position="630"/>
        <end position="639"/>
    </location>
</feature>
<evidence type="ECO:0000259" key="5">
    <source>
        <dbReference type="PROSITE" id="PS50897"/>
    </source>
</evidence>
<protein>
    <recommendedName>
        <fullName evidence="5">CTLH domain-containing protein</fullName>
    </recommendedName>
</protein>
<dbReference type="InterPro" id="IPR019775">
    <property type="entry name" value="WD40_repeat_CS"/>
</dbReference>
<proteinExistence type="predicted"/>
<gene>
    <name evidence="6" type="ORF">FNF29_01932</name>
</gene>
<accession>A0A5A8CTS3</accession>
<evidence type="ECO:0000256" key="1">
    <source>
        <dbReference type="ARBA" id="ARBA00022574"/>
    </source>
</evidence>
<dbReference type="SMART" id="SM00320">
    <property type="entry name" value="WD40"/>
    <property type="match status" value="6"/>
</dbReference>
<dbReference type="AlphaFoldDB" id="A0A5A8CTS3"/>
<dbReference type="InterPro" id="IPR040067">
    <property type="entry name" value="WDR47"/>
</dbReference>
<dbReference type="InterPro" id="IPR001680">
    <property type="entry name" value="WD40_rpt"/>
</dbReference>
<feature type="repeat" description="WD" evidence="3">
    <location>
        <begin position="782"/>
        <end position="812"/>
    </location>
</feature>
<evidence type="ECO:0000313" key="6">
    <source>
        <dbReference type="EMBL" id="KAA0155181.1"/>
    </source>
</evidence>
<evidence type="ECO:0000256" key="2">
    <source>
        <dbReference type="ARBA" id="ARBA00022737"/>
    </source>
</evidence>
<dbReference type="PROSITE" id="PS50896">
    <property type="entry name" value="LISH"/>
    <property type="match status" value="1"/>
</dbReference>
<keyword evidence="1 3" id="KW-0853">WD repeat</keyword>
<evidence type="ECO:0000313" key="7">
    <source>
        <dbReference type="Proteomes" id="UP000323011"/>
    </source>
</evidence>
<feature type="region of interest" description="Disordered" evidence="4">
    <location>
        <begin position="348"/>
        <end position="389"/>
    </location>
</feature>
<evidence type="ECO:0000256" key="3">
    <source>
        <dbReference type="PROSITE-ProRule" id="PRU00221"/>
    </source>
</evidence>
<dbReference type="PROSITE" id="PS50294">
    <property type="entry name" value="WD_REPEATS_REGION"/>
    <property type="match status" value="1"/>
</dbReference>
<dbReference type="InterPro" id="IPR015943">
    <property type="entry name" value="WD40/YVTN_repeat-like_dom_sf"/>
</dbReference>
<dbReference type="PANTHER" id="PTHR19863:SF5">
    <property type="entry name" value="WD REPEAT-CONTAINING PROTEIN 47"/>
    <property type="match status" value="1"/>
</dbReference>
<dbReference type="Proteomes" id="UP000323011">
    <property type="component" value="Unassembled WGS sequence"/>
</dbReference>
<dbReference type="PANTHER" id="PTHR19863">
    <property type="entry name" value="NEMITIN (NEURONAL ENRICHED MAP INTERACTING PROTEIN) HOMOLOG"/>
    <property type="match status" value="1"/>
</dbReference>
<dbReference type="InterPro" id="IPR036322">
    <property type="entry name" value="WD40_repeat_dom_sf"/>
</dbReference>
<dbReference type="PROSITE" id="PS00678">
    <property type="entry name" value="WD_REPEATS_1"/>
    <property type="match status" value="1"/>
</dbReference>
<dbReference type="InterPro" id="IPR006594">
    <property type="entry name" value="LisH"/>
</dbReference>
<organism evidence="6 7">
    <name type="scientific">Cafeteria roenbergensis</name>
    <name type="common">Marine flagellate</name>
    <dbReference type="NCBI Taxonomy" id="33653"/>
    <lineage>
        <taxon>Eukaryota</taxon>
        <taxon>Sar</taxon>
        <taxon>Stramenopiles</taxon>
        <taxon>Bigyra</taxon>
        <taxon>Opalozoa</taxon>
        <taxon>Bicosoecida</taxon>
        <taxon>Cafeteriaceae</taxon>
        <taxon>Cafeteria</taxon>
    </lineage>
</organism>
<evidence type="ECO:0000256" key="4">
    <source>
        <dbReference type="SAM" id="MobiDB-lite"/>
    </source>
</evidence>
<dbReference type="Pfam" id="PF00400">
    <property type="entry name" value="WD40"/>
    <property type="match status" value="3"/>
</dbReference>
<feature type="region of interest" description="Disordered" evidence="4">
    <location>
        <begin position="280"/>
        <end position="311"/>
    </location>
</feature>
<dbReference type="Gene3D" id="2.130.10.10">
    <property type="entry name" value="YVTN repeat-like/Quinoprotein amine dehydrogenase"/>
    <property type="match status" value="2"/>
</dbReference>
<feature type="repeat" description="WD" evidence="3">
    <location>
        <begin position="683"/>
        <end position="718"/>
    </location>
</feature>
<feature type="compositionally biased region" description="Basic and acidic residues" evidence="4">
    <location>
        <begin position="441"/>
        <end position="456"/>
    </location>
</feature>
<comment type="caution">
    <text evidence="6">The sequence shown here is derived from an EMBL/GenBank/DDBJ whole genome shotgun (WGS) entry which is preliminary data.</text>
</comment>
<dbReference type="PROSITE" id="PS50082">
    <property type="entry name" value="WD_REPEATS_2"/>
    <property type="match status" value="2"/>
</dbReference>
<dbReference type="InterPro" id="IPR006595">
    <property type="entry name" value="CTLH_C"/>
</dbReference>
<sequence>MAGRSSDDHGVDGEVAMRLEDIVVLVQDFLEEQGMLESARALEKESLIARASMGDELTALRSLVLDGRWDAVESVLRPMHGHPGLDTSGALLAVRRQRFLELFEGSGDTVAPVAALVEALRSLEPLASRQEFSRLTYCLTLDSLEEHPQYADWTPARGRADCFAILAEALAPAFQEDIDAASATAPPRVPGRLVALLARAGTAAVSDRTGEDVVFDPLADAAATVRSLSRRSLANEASICVDLAAKEAAAAAARRRRHAAASGLGGAAGDVRSSFGGLRRARSAAADHDDDDGPAGRGALLGGTEGGRRPVGQGRLLRSAVFGPGELGGGAASARPLAGLAALTSTLRGGPRAGGTSAQREAEEAADARALAESGAFSPGRAASGAIPGLGGRLQASMKEVEDVKRLLSGSSAGPGAPGADTGASVWDDLAADVEQEEGFRDGDDAAEDGSPHPDEADPAGASKLQWEGPAMAGAASLVRVASFEGGKGRPMRACGFDPTGTSLAVGSNASWVKVLSLPQQLLRLGVAGAGALPGAGSSDAEAATLDVTHTWDQIHGGSVYDLDWAASSAPDARDWAKYCGMGPEASTDRAPPTLLATGSNDATAVVLGWRYDGAPAGQARGPWPLRGGQSAQGRSRLRPSSGTVRCVRFASPGVLVTGGGSSDGSLSVWDAEAMRSDPLSRLRGHAGTVHALSRCAPGDGLVLSASDDGSVRLWDVRAPRGDAGEVVSGLRAAALCVGFCPDAGAAHGGTVAVGMDNGDIALADLRMRAGAASARPVRAVRAAHSAAVRSVAFSPRGGLLLSASFDGTCRVLHSFPRPGGEGAGVLDEVAPAVAGGDGQRMLSARWHPWAPLLATTSTTGVLNVLHVRT</sequence>
<dbReference type="SUPFAM" id="SSF50978">
    <property type="entry name" value="WD40 repeat-like"/>
    <property type="match status" value="1"/>
</dbReference>
<reference evidence="6 7" key="1">
    <citation type="submission" date="2019-07" db="EMBL/GenBank/DDBJ databases">
        <title>Genomes of Cafeteria roenbergensis.</title>
        <authorList>
            <person name="Fischer M.G."/>
            <person name="Hackl T."/>
            <person name="Roman M."/>
        </authorList>
    </citation>
    <scope>NUCLEOTIDE SEQUENCE [LARGE SCALE GENOMIC DNA]</scope>
    <source>
        <strain evidence="6 7">BVI</strain>
    </source>
</reference>
<name>A0A5A8CTS3_CAFRO</name>
<dbReference type="EMBL" id="VLTN01000008">
    <property type="protein sequence ID" value="KAA0155181.1"/>
    <property type="molecule type" value="Genomic_DNA"/>
</dbReference>
<feature type="region of interest" description="Disordered" evidence="4">
    <location>
        <begin position="441"/>
        <end position="463"/>
    </location>
</feature>
<feature type="compositionally biased region" description="Gly residues" evidence="4">
    <location>
        <begin position="295"/>
        <end position="305"/>
    </location>
</feature>
<dbReference type="PROSITE" id="PS50897">
    <property type="entry name" value="CTLH"/>
    <property type="match status" value="1"/>
</dbReference>
<keyword evidence="2" id="KW-0677">Repeat</keyword>
<feature type="domain" description="CTLH" evidence="5">
    <location>
        <begin position="53"/>
        <end position="110"/>
    </location>
</feature>